<dbReference type="PROSITE" id="PS00218">
    <property type="entry name" value="AMINO_ACID_PERMEASE_1"/>
    <property type="match status" value="1"/>
</dbReference>
<evidence type="ECO:0000256" key="2">
    <source>
        <dbReference type="ARBA" id="ARBA00022448"/>
    </source>
</evidence>
<dbReference type="Gene3D" id="1.20.1740.10">
    <property type="entry name" value="Amino acid/polyamine transporter I"/>
    <property type="match status" value="1"/>
</dbReference>
<dbReference type="EMBL" id="JAVRRG010000004">
    <property type="protein sequence ID" value="KAK5101595.1"/>
    <property type="molecule type" value="Genomic_DNA"/>
</dbReference>
<comment type="subcellular location">
    <subcellularLocation>
        <location evidence="1">Cell membrane</location>
        <topology evidence="1">Multi-pass membrane protein</topology>
    </subcellularLocation>
</comment>
<evidence type="ECO:0000256" key="7">
    <source>
        <dbReference type="ARBA" id="ARBA00023136"/>
    </source>
</evidence>
<feature type="transmembrane region" description="Helical" evidence="9">
    <location>
        <begin position="218"/>
        <end position="238"/>
    </location>
</feature>
<evidence type="ECO:0000259" key="10">
    <source>
        <dbReference type="Pfam" id="PF00324"/>
    </source>
</evidence>
<evidence type="ECO:0000256" key="3">
    <source>
        <dbReference type="ARBA" id="ARBA00022475"/>
    </source>
</evidence>
<proteinExistence type="predicted"/>
<feature type="transmembrane region" description="Helical" evidence="9">
    <location>
        <begin position="509"/>
        <end position="530"/>
    </location>
</feature>
<keyword evidence="12" id="KW-1185">Reference proteome</keyword>
<dbReference type="InterPro" id="IPR050524">
    <property type="entry name" value="APC_YAT"/>
</dbReference>
<dbReference type="Pfam" id="PF00324">
    <property type="entry name" value="AA_permease"/>
    <property type="match status" value="1"/>
</dbReference>
<evidence type="ECO:0000256" key="6">
    <source>
        <dbReference type="ARBA" id="ARBA00022989"/>
    </source>
</evidence>
<feature type="transmembrane region" description="Helical" evidence="9">
    <location>
        <begin position="437"/>
        <end position="454"/>
    </location>
</feature>
<gene>
    <name evidence="11" type="primary">HIP1</name>
    <name evidence="11" type="ORF">LTR24_000651</name>
</gene>
<feature type="domain" description="Amino acid permease/ SLC12A" evidence="10">
    <location>
        <begin position="111"/>
        <end position="572"/>
    </location>
</feature>
<evidence type="ECO:0000256" key="8">
    <source>
        <dbReference type="SAM" id="MobiDB-lite"/>
    </source>
</evidence>
<name>A0ABR0KNL1_9EURO</name>
<comment type="caution">
    <text evidence="11">The sequence shown here is derived from an EMBL/GenBank/DDBJ whole genome shotgun (WGS) entry which is preliminary data.</text>
</comment>
<keyword evidence="5" id="KW-0029">Amino-acid transport</keyword>
<keyword evidence="3" id="KW-1003">Cell membrane</keyword>
<dbReference type="PANTHER" id="PTHR43341">
    <property type="entry name" value="AMINO ACID PERMEASE"/>
    <property type="match status" value="1"/>
</dbReference>
<organism evidence="11 12">
    <name type="scientific">Lithohypha guttulata</name>
    <dbReference type="NCBI Taxonomy" id="1690604"/>
    <lineage>
        <taxon>Eukaryota</taxon>
        <taxon>Fungi</taxon>
        <taxon>Dikarya</taxon>
        <taxon>Ascomycota</taxon>
        <taxon>Pezizomycotina</taxon>
        <taxon>Eurotiomycetes</taxon>
        <taxon>Chaetothyriomycetidae</taxon>
        <taxon>Chaetothyriales</taxon>
        <taxon>Trichomeriaceae</taxon>
        <taxon>Lithohypha</taxon>
    </lineage>
</organism>
<evidence type="ECO:0000256" key="9">
    <source>
        <dbReference type="SAM" id="Phobius"/>
    </source>
</evidence>
<reference evidence="11 12" key="1">
    <citation type="submission" date="2023-08" db="EMBL/GenBank/DDBJ databases">
        <title>Black Yeasts Isolated from many extreme environments.</title>
        <authorList>
            <person name="Coleine C."/>
            <person name="Stajich J.E."/>
            <person name="Selbmann L."/>
        </authorList>
    </citation>
    <scope>NUCLEOTIDE SEQUENCE [LARGE SCALE GENOMIC DNA]</scope>
    <source>
        <strain evidence="11 12">CCFEE 5885</strain>
    </source>
</reference>
<feature type="transmembrane region" description="Helical" evidence="9">
    <location>
        <begin position="550"/>
        <end position="567"/>
    </location>
</feature>
<keyword evidence="4 9" id="KW-0812">Transmembrane</keyword>
<evidence type="ECO:0000256" key="5">
    <source>
        <dbReference type="ARBA" id="ARBA00022970"/>
    </source>
</evidence>
<keyword evidence="6 9" id="KW-1133">Transmembrane helix</keyword>
<dbReference type="Proteomes" id="UP001345013">
    <property type="component" value="Unassembled WGS sequence"/>
</dbReference>
<feature type="transmembrane region" description="Helical" evidence="9">
    <location>
        <begin position="466"/>
        <end position="489"/>
    </location>
</feature>
<feature type="transmembrane region" description="Helical" evidence="9">
    <location>
        <begin position="139"/>
        <end position="156"/>
    </location>
</feature>
<dbReference type="InterPro" id="IPR004840">
    <property type="entry name" value="Amino_acid_permease_CS"/>
</dbReference>
<feature type="transmembrane region" description="Helical" evidence="9">
    <location>
        <begin position="293"/>
        <end position="315"/>
    </location>
</feature>
<dbReference type="NCBIfam" id="TIGR00913">
    <property type="entry name" value="2A0310"/>
    <property type="match status" value="1"/>
</dbReference>
<evidence type="ECO:0000256" key="1">
    <source>
        <dbReference type="ARBA" id="ARBA00004651"/>
    </source>
</evidence>
<dbReference type="InterPro" id="IPR004762">
    <property type="entry name" value="Amino_acid_permease_fungi"/>
</dbReference>
<dbReference type="PANTHER" id="PTHR43341:SF1">
    <property type="entry name" value="GENERAL AMINO-ACID PERMEASE GAP1"/>
    <property type="match status" value="1"/>
</dbReference>
<keyword evidence="7 9" id="KW-0472">Membrane</keyword>
<feature type="region of interest" description="Disordered" evidence="8">
    <location>
        <begin position="1"/>
        <end position="52"/>
    </location>
</feature>
<evidence type="ECO:0000313" key="11">
    <source>
        <dbReference type="EMBL" id="KAK5101595.1"/>
    </source>
</evidence>
<feature type="compositionally biased region" description="Polar residues" evidence="8">
    <location>
        <begin position="27"/>
        <end position="46"/>
    </location>
</feature>
<evidence type="ECO:0000313" key="12">
    <source>
        <dbReference type="Proteomes" id="UP001345013"/>
    </source>
</evidence>
<accession>A0ABR0KNL1</accession>
<feature type="transmembrane region" description="Helical" evidence="9">
    <location>
        <begin position="192"/>
        <end position="211"/>
    </location>
</feature>
<protein>
    <submittedName>
        <fullName evidence="11">Histidine permease</fullName>
    </submittedName>
</protein>
<feature type="transmembrane region" description="Helical" evidence="9">
    <location>
        <begin position="335"/>
        <end position="356"/>
    </location>
</feature>
<sequence>MGTSERVLLDPSSPSSAGRSTKHRYSISGSHTNVSLTPFSGNSITSKFEGDEDDVKKPLSARLVDSFRRDPSASLTPGGIGANVKKRQFDPEAAAAATAASPLIRKLKGRHLQMIAIGGSIGTGLFVGTGRALAYGGPASILIAYCLIGAMMFCTVQALGEMAVMFPVAGSFAAYSTRFLDPAWGFAMGWNYAMQWLVVLPLEIVAASITVDYWNPSIALNALYVAIFWILICTINLFGVRGYGEAEFAFSTIKVTAVVGYIILGTIINLCGGPGASYIGFSTWRDPGAFNHGFKGLCSTFVTAAFAFAGTELVGLAAAETQNPRKTLPTATKQVFWRITLFYVLSIFIVGTLVPYNDPRLLSGSSAYDAKASPFVISIQNAGIEAFPSIMNVVILISVLSVGNSSIYGSSRTLAALAEQGQAPSILRYIDRKGRPLVAILTASLLGALAFAAASKSRVQVDMFNWLIALSGLSSIFTWGSINACHIRFRHAWALQGFTPSDLSWRSPLGITGSYIGLAMNILILIAQFWTGFRPIGYQTKSTNWLVANFFQAYLAAPVVVAFYIVYKIWKRPGYVRLSDVDLYTGRRDLNVKMLVAMEREEQRSWPRWKKVYKFLC</sequence>
<evidence type="ECO:0000256" key="4">
    <source>
        <dbReference type="ARBA" id="ARBA00022692"/>
    </source>
</evidence>
<keyword evidence="2" id="KW-0813">Transport</keyword>
<dbReference type="InterPro" id="IPR004841">
    <property type="entry name" value="AA-permease/SLC12A_dom"/>
</dbReference>
<feature type="transmembrane region" description="Helical" evidence="9">
    <location>
        <begin position="114"/>
        <end position="133"/>
    </location>
</feature>
<feature type="transmembrane region" description="Helical" evidence="9">
    <location>
        <begin position="258"/>
        <end position="281"/>
    </location>
</feature>